<comment type="caution">
    <text evidence="1">The sequence shown here is derived from an EMBL/GenBank/DDBJ whole genome shotgun (WGS) entry which is preliminary data.</text>
</comment>
<gene>
    <name evidence="1" type="ORF">NW768_003015</name>
</gene>
<proteinExistence type="predicted"/>
<accession>A0ABQ8RKX5</accession>
<protein>
    <submittedName>
        <fullName evidence="1">Uncharacterized protein</fullName>
    </submittedName>
</protein>
<sequence length="476" mass="54536">MVKYSASEHNKPFIEILGERSGCDCQDQEISNFMDQVSSPRGEYETQRVEAFCQDASRLLGLEVTAREQQPVNVEEPRAWISDRNYWLLKDDPTEDSGYGNVLGRIEFYDVLQKERYRESPSGEMIGPIRHLFVSNPDGASVLAILKTANAFQVAALHDLLANYITTDPNPSISLEVSDLWNTSYVISFTLPFYAIGLSGREDKRTLHDKQFRTHFDLESFSKEELRSILADTEDLASEEKLVLHQGVYSFSATGVTEEHWTAYCFDDEFFESELRILGDEEESQSSEECVDPIIVEVDVRDTATQWRPRQYSLVALAKRIDKVHGHHTLVHDVFKHSLESYTRSIRDSPNRSFSHSNEQALKIYPDLLSKVIFYNNKNIKEVESFLEDGIRLDQAGVPQGMLWRSLRSDTQALKALRAITKNLKKLKRVGDKLEEIQRSFKGLRHERELDCADQQKIRDERAKEFVVATVASSPP</sequence>
<reference evidence="1" key="1">
    <citation type="submission" date="2022-09" db="EMBL/GenBank/DDBJ databases">
        <title>Fusarium specimens isolated from Avocado Roots.</title>
        <authorList>
            <person name="Stajich J."/>
            <person name="Roper C."/>
            <person name="Heimlech-Rivalta G."/>
        </authorList>
    </citation>
    <scope>NUCLEOTIDE SEQUENCE</scope>
    <source>
        <strain evidence="1">CF00095</strain>
    </source>
</reference>
<dbReference type="Proteomes" id="UP001152024">
    <property type="component" value="Unassembled WGS sequence"/>
</dbReference>
<organism evidence="1 2">
    <name type="scientific">Fusarium equiseti</name>
    <name type="common">Fusarium scirpi</name>
    <dbReference type="NCBI Taxonomy" id="61235"/>
    <lineage>
        <taxon>Eukaryota</taxon>
        <taxon>Fungi</taxon>
        <taxon>Dikarya</taxon>
        <taxon>Ascomycota</taxon>
        <taxon>Pezizomycotina</taxon>
        <taxon>Sordariomycetes</taxon>
        <taxon>Hypocreomycetidae</taxon>
        <taxon>Hypocreales</taxon>
        <taxon>Nectriaceae</taxon>
        <taxon>Fusarium</taxon>
        <taxon>Fusarium incarnatum-equiseti species complex</taxon>
    </lineage>
</organism>
<dbReference type="EMBL" id="JAOQBH010000004">
    <property type="protein sequence ID" value="KAJ4137428.1"/>
    <property type="molecule type" value="Genomic_DNA"/>
</dbReference>
<evidence type="ECO:0000313" key="2">
    <source>
        <dbReference type="Proteomes" id="UP001152024"/>
    </source>
</evidence>
<keyword evidence="2" id="KW-1185">Reference proteome</keyword>
<name>A0ABQ8RKX5_FUSEQ</name>
<evidence type="ECO:0000313" key="1">
    <source>
        <dbReference type="EMBL" id="KAJ4137428.1"/>
    </source>
</evidence>